<dbReference type="InterPro" id="IPR029063">
    <property type="entry name" value="SAM-dependent_MTases_sf"/>
</dbReference>
<dbReference type="Proteomes" id="UP000462362">
    <property type="component" value="Unassembled WGS sequence"/>
</dbReference>
<reference evidence="2 3" key="1">
    <citation type="journal article" date="2019" name="Nat. Med.">
        <title>A library of human gut bacterial isolates paired with longitudinal multiomics data enables mechanistic microbiome research.</title>
        <authorList>
            <person name="Poyet M."/>
            <person name="Groussin M."/>
            <person name="Gibbons S.M."/>
            <person name="Avila-Pacheco J."/>
            <person name="Jiang X."/>
            <person name="Kearney S.M."/>
            <person name="Perrotta A.R."/>
            <person name="Berdy B."/>
            <person name="Zhao S."/>
            <person name="Lieberman T.D."/>
            <person name="Swanson P.K."/>
            <person name="Smith M."/>
            <person name="Roesemann S."/>
            <person name="Alexander J.E."/>
            <person name="Rich S.A."/>
            <person name="Livny J."/>
            <person name="Vlamakis H."/>
            <person name="Clish C."/>
            <person name="Bullock K."/>
            <person name="Deik A."/>
            <person name="Scott J."/>
            <person name="Pierce K.A."/>
            <person name="Xavier R.J."/>
            <person name="Alm E.J."/>
        </authorList>
    </citation>
    <scope>NUCLEOTIDE SEQUENCE [LARGE SCALE GENOMIC DNA]</scope>
    <source>
        <strain evidence="2 3">BIOML-A2</strain>
    </source>
</reference>
<dbReference type="AlphaFoldDB" id="A0A6I3S3Y6"/>
<gene>
    <name evidence="2" type="ORF">GMD42_00300</name>
</gene>
<dbReference type="GO" id="GO:0008757">
    <property type="term" value="F:S-adenosylmethionine-dependent methyltransferase activity"/>
    <property type="evidence" value="ECO:0007669"/>
    <property type="project" value="InterPro"/>
</dbReference>
<sequence>MNNLEKIREYWNTRSEGYRQQIEKEREEHKDEFYKEYFRQIPEVSKVLDIGCGPGFFSLLLASLGMNVTAADYSEGMLEKAKDLLNRNGYHDVEFCRADAQHLPFADASFDAVVSRNLVWNLEDPEAAYKEWLRVLKPGGKLFVFDGNHYCYLYNAEYASIQPKVDASSNHVLLGIKTNVIDDIARDLSLSKQVRPQWDEEVLGRLKACAVKSEVLLWEGEKKRLPVRFAVTAVK</sequence>
<dbReference type="Gene3D" id="3.40.50.150">
    <property type="entry name" value="Vaccinia Virus protein VP39"/>
    <property type="match status" value="1"/>
</dbReference>
<evidence type="ECO:0000313" key="2">
    <source>
        <dbReference type="EMBL" id="MTU42090.1"/>
    </source>
</evidence>
<dbReference type="SUPFAM" id="SSF53335">
    <property type="entry name" value="S-adenosyl-L-methionine-dependent methyltransferases"/>
    <property type="match status" value="1"/>
</dbReference>
<protein>
    <submittedName>
        <fullName evidence="2">Methyltransferase domain-containing protein</fullName>
    </submittedName>
</protein>
<keyword evidence="2" id="KW-0808">Transferase</keyword>
<dbReference type="PANTHER" id="PTHR43591">
    <property type="entry name" value="METHYLTRANSFERASE"/>
    <property type="match status" value="1"/>
</dbReference>
<accession>A0A6I3S3Y6</accession>
<feature type="domain" description="Methyltransferase type 11" evidence="1">
    <location>
        <begin position="48"/>
        <end position="144"/>
    </location>
</feature>
<keyword evidence="2" id="KW-0489">Methyltransferase</keyword>
<evidence type="ECO:0000259" key="1">
    <source>
        <dbReference type="Pfam" id="PF08241"/>
    </source>
</evidence>
<dbReference type="InterPro" id="IPR013216">
    <property type="entry name" value="Methyltransf_11"/>
</dbReference>
<name>A0A6I3S3Y6_9BURK</name>
<proteinExistence type="predicted"/>
<dbReference type="GO" id="GO:0032259">
    <property type="term" value="P:methylation"/>
    <property type="evidence" value="ECO:0007669"/>
    <property type="project" value="UniProtKB-KW"/>
</dbReference>
<dbReference type="PANTHER" id="PTHR43591:SF24">
    <property type="entry name" value="2-METHOXY-6-POLYPRENYL-1,4-BENZOQUINOL METHYLASE, MITOCHONDRIAL"/>
    <property type="match status" value="1"/>
</dbReference>
<dbReference type="EMBL" id="WNCL01000001">
    <property type="protein sequence ID" value="MTU42090.1"/>
    <property type="molecule type" value="Genomic_DNA"/>
</dbReference>
<dbReference type="CDD" id="cd02440">
    <property type="entry name" value="AdoMet_MTases"/>
    <property type="match status" value="1"/>
</dbReference>
<dbReference type="Pfam" id="PF08241">
    <property type="entry name" value="Methyltransf_11"/>
    <property type="match status" value="1"/>
</dbReference>
<comment type="caution">
    <text evidence="2">The sequence shown here is derived from an EMBL/GenBank/DDBJ whole genome shotgun (WGS) entry which is preliminary data.</text>
</comment>
<dbReference type="RefSeq" id="WP_155165184.1">
    <property type="nucleotide sequence ID" value="NZ_DBGEHT010000079.1"/>
</dbReference>
<organism evidence="2 3">
    <name type="scientific">Parasutterella excrementihominis</name>
    <dbReference type="NCBI Taxonomy" id="487175"/>
    <lineage>
        <taxon>Bacteria</taxon>
        <taxon>Pseudomonadati</taxon>
        <taxon>Pseudomonadota</taxon>
        <taxon>Betaproteobacteria</taxon>
        <taxon>Burkholderiales</taxon>
        <taxon>Sutterellaceae</taxon>
        <taxon>Parasutterella</taxon>
    </lineage>
</organism>
<evidence type="ECO:0000313" key="3">
    <source>
        <dbReference type="Proteomes" id="UP000462362"/>
    </source>
</evidence>